<evidence type="ECO:0000313" key="2">
    <source>
        <dbReference type="Proteomes" id="UP000078200"/>
    </source>
</evidence>
<protein>
    <submittedName>
        <fullName evidence="1">Uncharacterized protein</fullName>
    </submittedName>
</protein>
<keyword evidence="2" id="KW-1185">Reference proteome</keyword>
<reference evidence="2" key="1">
    <citation type="submission" date="2014-05" db="EMBL/GenBank/DDBJ databases">
        <authorList>
            <person name="Aksoy S."/>
            <person name="Warren W."/>
            <person name="Wilson R.K."/>
        </authorList>
    </citation>
    <scope>NUCLEOTIDE SEQUENCE [LARGE SCALE GENOMIC DNA]</scope>
    <source>
        <strain evidence="2">TTRI</strain>
    </source>
</reference>
<proteinExistence type="predicted"/>
<organism evidence="1 2">
    <name type="scientific">Glossina austeni</name>
    <name type="common">Savannah tsetse fly</name>
    <dbReference type="NCBI Taxonomy" id="7395"/>
    <lineage>
        <taxon>Eukaryota</taxon>
        <taxon>Metazoa</taxon>
        <taxon>Ecdysozoa</taxon>
        <taxon>Arthropoda</taxon>
        <taxon>Hexapoda</taxon>
        <taxon>Insecta</taxon>
        <taxon>Pterygota</taxon>
        <taxon>Neoptera</taxon>
        <taxon>Endopterygota</taxon>
        <taxon>Diptera</taxon>
        <taxon>Brachycera</taxon>
        <taxon>Muscomorpha</taxon>
        <taxon>Hippoboscoidea</taxon>
        <taxon>Glossinidae</taxon>
        <taxon>Glossina</taxon>
    </lineage>
</organism>
<dbReference type="EnsemblMetazoa" id="GAUT000938-RA">
    <property type="protein sequence ID" value="GAUT000938-PA"/>
    <property type="gene ID" value="GAUT000938"/>
</dbReference>
<dbReference type="AlphaFoldDB" id="A0A1A9UDJ5"/>
<dbReference type="EnsemblMetazoa" id="GAUT000939-RA">
    <property type="protein sequence ID" value="GAUT000939-PA"/>
    <property type="gene ID" value="GAUT000939"/>
</dbReference>
<evidence type="ECO:0000313" key="1">
    <source>
        <dbReference type="EnsemblMetazoa" id="GAUT000939-PA"/>
    </source>
</evidence>
<dbReference type="VEuPathDB" id="VectorBase:GAUT000939"/>
<name>A0A1A9UDJ5_GLOAU</name>
<dbReference type="VEuPathDB" id="VectorBase:GAUT000938"/>
<sequence length="152" mass="17596">MLDISLPAHPQVDLRETIKNQFSSLAFCGRAYVLLVDDQKLVLKLGASPHNSSHNSEKTLKLPEVRSANESNKLRNKQNSLTNNSNITQMMTYSFVQMFRNPFKKQWLVHLLCIALRRWTPPLFPMEMCFWVNERKAYFQFLSGDPGSPPIR</sequence>
<dbReference type="Proteomes" id="UP000078200">
    <property type="component" value="Unassembled WGS sequence"/>
</dbReference>
<reference evidence="1" key="2">
    <citation type="submission" date="2020-05" db="UniProtKB">
        <authorList>
            <consortium name="EnsemblMetazoa"/>
        </authorList>
    </citation>
    <scope>IDENTIFICATION</scope>
    <source>
        <strain evidence="1">TTRI</strain>
    </source>
</reference>
<accession>A0A1A9UDJ5</accession>